<dbReference type="PANTHER" id="PTHR45632">
    <property type="entry name" value="LD33804P"/>
    <property type="match status" value="1"/>
</dbReference>
<gene>
    <name evidence="3" type="ORF">CRE_12328</name>
</gene>
<dbReference type="PROSITE" id="PS50097">
    <property type="entry name" value="BTB"/>
    <property type="match status" value="1"/>
</dbReference>
<dbReference type="Gene3D" id="3.30.710.10">
    <property type="entry name" value="Potassium Channel Kv1.1, Chain A"/>
    <property type="match status" value="1"/>
</dbReference>
<dbReference type="InParanoid" id="E3NIK0"/>
<organism evidence="4">
    <name type="scientific">Caenorhabditis remanei</name>
    <name type="common">Caenorhabditis vulgaris</name>
    <dbReference type="NCBI Taxonomy" id="31234"/>
    <lineage>
        <taxon>Eukaryota</taxon>
        <taxon>Metazoa</taxon>
        <taxon>Ecdysozoa</taxon>
        <taxon>Nematoda</taxon>
        <taxon>Chromadorea</taxon>
        <taxon>Rhabditida</taxon>
        <taxon>Rhabditina</taxon>
        <taxon>Rhabditomorpha</taxon>
        <taxon>Rhabditoidea</taxon>
        <taxon>Rhabditidae</taxon>
        <taxon>Peloderinae</taxon>
        <taxon>Caenorhabditis</taxon>
    </lineage>
</organism>
<dbReference type="InterPro" id="IPR011705">
    <property type="entry name" value="BACK"/>
</dbReference>
<dbReference type="SMART" id="SM00875">
    <property type="entry name" value="BACK"/>
    <property type="match status" value="1"/>
</dbReference>
<dbReference type="SMART" id="SM00225">
    <property type="entry name" value="BTB"/>
    <property type="match status" value="1"/>
</dbReference>
<proteinExistence type="predicted"/>
<feature type="domain" description="BTB" evidence="2">
    <location>
        <begin position="38"/>
        <end position="103"/>
    </location>
</feature>
<accession>E3NIK0</accession>
<dbReference type="OrthoDB" id="9978265at2759"/>
<sequence length="461" mass="52440">MLVASSENIGLCPMSFTDSSNQMIFERLQYQRSTGRFCDVELVVSTRSFAAHRNILAAHSPYFDAILKSCKVTKEQITIVSKYPQVFELCLNYMYSGSVVIDRASVSELLRFANDLMMVKLKNYCAEYLDRYLDAANCLSIRSLAQRYNLPGLIKSATDYFDSNLNRCLLESRDIIAYTYTQLTRLIGDPKYSDCITADTYLKLIVRWVGEEIGKREEIFRLLLESCEFREVSADTLEFLLDYSPLLSKSQKSRFLLLHTMESNEMLMEKYSTQLTNLRQKLVDLPVLHDPSQFEDDVFDSSDSELDECEEFIADGHPTPSQVIEYGNELTNRMKMKIAFQPPGGEKKRLKRPKGMKKRLQPIQTPTAAATENESIPWIDEDEIDGVYATCSLEGCHTYGPVDNLDPDDCEDEEDQPDEDGPSMCLFCGLRTANEEVNGFVLVLKRSVAICTVLVCTSSQH</sequence>
<reference evidence="3" key="1">
    <citation type="submission" date="2007-07" db="EMBL/GenBank/DDBJ databases">
        <title>PCAP assembly of the Caenorhabditis remanei genome.</title>
        <authorList>
            <consortium name="The Caenorhabditis remanei Sequencing Consortium"/>
            <person name="Wilson R.K."/>
        </authorList>
    </citation>
    <scope>NUCLEOTIDE SEQUENCE [LARGE SCALE GENOMIC DNA]</scope>
    <source>
        <strain evidence="3">PB4641</strain>
    </source>
</reference>
<dbReference type="InterPro" id="IPR000210">
    <property type="entry name" value="BTB/POZ_dom"/>
</dbReference>
<dbReference type="Gene3D" id="1.25.40.420">
    <property type="match status" value="1"/>
</dbReference>
<dbReference type="Pfam" id="PF07707">
    <property type="entry name" value="BACK"/>
    <property type="match status" value="1"/>
</dbReference>
<dbReference type="PANTHER" id="PTHR45632:SF30">
    <property type="entry name" value="BTB DOMAIN-CONTAINING PROTEIN"/>
    <property type="match status" value="1"/>
</dbReference>
<evidence type="ECO:0000313" key="4">
    <source>
        <dbReference type="Proteomes" id="UP000008281"/>
    </source>
</evidence>
<feature type="region of interest" description="Disordered" evidence="1">
    <location>
        <begin position="343"/>
        <end position="371"/>
    </location>
</feature>
<dbReference type="HOGENOM" id="CLU_047620_0_0_1"/>
<dbReference type="SUPFAM" id="SSF54695">
    <property type="entry name" value="POZ domain"/>
    <property type="match status" value="1"/>
</dbReference>
<dbReference type="FunFam" id="1.25.40.420:FF:000035">
    <property type="entry name" value="CBN-EOR-1 protein"/>
    <property type="match status" value="1"/>
</dbReference>
<dbReference type="EMBL" id="DS268704">
    <property type="protein sequence ID" value="EFO99037.1"/>
    <property type="molecule type" value="Genomic_DNA"/>
</dbReference>
<dbReference type="Proteomes" id="UP000008281">
    <property type="component" value="Unassembled WGS sequence"/>
</dbReference>
<dbReference type="FunFam" id="3.30.710.10:FF:000205">
    <property type="entry name" value="Eor-1"/>
    <property type="match status" value="1"/>
</dbReference>
<dbReference type="Pfam" id="PF00651">
    <property type="entry name" value="BTB"/>
    <property type="match status" value="1"/>
</dbReference>
<dbReference type="InterPro" id="IPR011333">
    <property type="entry name" value="SKP1/BTB/POZ_sf"/>
</dbReference>
<protein>
    <recommendedName>
        <fullName evidence="2">BTB domain-containing protein</fullName>
    </recommendedName>
</protein>
<dbReference type="eggNOG" id="KOG1721">
    <property type="taxonomic scope" value="Eukaryota"/>
</dbReference>
<evidence type="ECO:0000313" key="3">
    <source>
        <dbReference type="EMBL" id="EFO99037.1"/>
    </source>
</evidence>
<dbReference type="AlphaFoldDB" id="E3NIK0"/>
<keyword evidence="4" id="KW-1185">Reference proteome</keyword>
<feature type="compositionally biased region" description="Basic residues" evidence="1">
    <location>
        <begin position="348"/>
        <end position="360"/>
    </location>
</feature>
<dbReference type="STRING" id="31234.E3NIK0"/>
<evidence type="ECO:0000259" key="2">
    <source>
        <dbReference type="PROSITE" id="PS50097"/>
    </source>
</evidence>
<feature type="compositionally biased region" description="Polar residues" evidence="1">
    <location>
        <begin position="362"/>
        <end position="371"/>
    </location>
</feature>
<evidence type="ECO:0000256" key="1">
    <source>
        <dbReference type="SAM" id="MobiDB-lite"/>
    </source>
</evidence>
<name>E3NIK0_CAERE</name>